<dbReference type="AlphaFoldDB" id="A0A2V3W4L4"/>
<dbReference type="InterPro" id="IPR006145">
    <property type="entry name" value="PsdUridine_synth_RsuA/RluA"/>
</dbReference>
<evidence type="ECO:0000259" key="5">
    <source>
        <dbReference type="Pfam" id="PF00849"/>
    </source>
</evidence>
<reference evidence="6 7" key="1">
    <citation type="submission" date="2018-05" db="EMBL/GenBank/DDBJ databases">
        <title>Genomic Encyclopedia of Type Strains, Phase IV (KMG-IV): sequencing the most valuable type-strain genomes for metagenomic binning, comparative biology and taxonomic classification.</title>
        <authorList>
            <person name="Goeker M."/>
        </authorList>
    </citation>
    <scope>NUCLEOTIDE SEQUENCE [LARGE SCALE GENOMIC DNA]</scope>
    <source>
        <strain evidence="6 7">DSM 28556</strain>
    </source>
</reference>
<feature type="domain" description="Pseudouridine synthase RsuA/RluA-like" evidence="5">
    <location>
        <begin position="11"/>
        <end position="166"/>
    </location>
</feature>
<dbReference type="GO" id="GO:0009982">
    <property type="term" value="F:pseudouridine synthase activity"/>
    <property type="evidence" value="ECO:0007669"/>
    <property type="project" value="InterPro"/>
</dbReference>
<gene>
    <name evidence="6" type="ORF">DFR56_10213</name>
</gene>
<evidence type="ECO:0000256" key="4">
    <source>
        <dbReference type="ARBA" id="ARBA00033164"/>
    </source>
</evidence>
<comment type="caution">
    <text evidence="6">The sequence shown here is derived from an EMBL/GenBank/DDBJ whole genome shotgun (WGS) entry which is preliminary data.</text>
</comment>
<comment type="catalytic activity">
    <reaction evidence="1">
        <text>a uridine in RNA = a pseudouridine in RNA</text>
        <dbReference type="Rhea" id="RHEA:48348"/>
        <dbReference type="Rhea" id="RHEA-COMP:12068"/>
        <dbReference type="Rhea" id="RHEA-COMP:12069"/>
        <dbReference type="ChEBI" id="CHEBI:65314"/>
        <dbReference type="ChEBI" id="CHEBI:65315"/>
    </reaction>
</comment>
<evidence type="ECO:0000256" key="2">
    <source>
        <dbReference type="ARBA" id="ARBA00010876"/>
    </source>
</evidence>
<dbReference type="GO" id="GO:0140098">
    <property type="term" value="F:catalytic activity, acting on RNA"/>
    <property type="evidence" value="ECO:0007669"/>
    <property type="project" value="UniProtKB-ARBA"/>
</dbReference>
<dbReference type="OrthoDB" id="9807829at2"/>
<dbReference type="SUPFAM" id="SSF55120">
    <property type="entry name" value="Pseudouridine synthase"/>
    <property type="match status" value="1"/>
</dbReference>
<dbReference type="GO" id="GO:0000455">
    <property type="term" value="P:enzyme-directed rRNA pseudouridine synthesis"/>
    <property type="evidence" value="ECO:0007669"/>
    <property type="project" value="TreeGrafter"/>
</dbReference>
<evidence type="ECO:0000313" key="7">
    <source>
        <dbReference type="Proteomes" id="UP000247978"/>
    </source>
</evidence>
<dbReference type="Pfam" id="PF00849">
    <property type="entry name" value="PseudoU_synth_2"/>
    <property type="match status" value="1"/>
</dbReference>
<dbReference type="RefSeq" id="WP_110393976.1">
    <property type="nucleotide sequence ID" value="NZ_JBHUHB010000001.1"/>
</dbReference>
<dbReference type="CDD" id="cd02869">
    <property type="entry name" value="PseudoU_synth_RluA_like"/>
    <property type="match status" value="1"/>
</dbReference>
<organism evidence="6 7">
    <name type="scientific">Pseudogracilibacillus auburnensis</name>
    <dbReference type="NCBI Taxonomy" id="1494959"/>
    <lineage>
        <taxon>Bacteria</taxon>
        <taxon>Bacillati</taxon>
        <taxon>Bacillota</taxon>
        <taxon>Bacilli</taxon>
        <taxon>Bacillales</taxon>
        <taxon>Bacillaceae</taxon>
        <taxon>Pseudogracilibacillus</taxon>
    </lineage>
</organism>
<keyword evidence="7" id="KW-1185">Reference proteome</keyword>
<accession>A0A2V3W4L4</accession>
<dbReference type="InterPro" id="IPR020103">
    <property type="entry name" value="PsdUridine_synth_cat_dom_sf"/>
</dbReference>
<dbReference type="EMBL" id="QJJQ01000002">
    <property type="protein sequence ID" value="PXW89237.1"/>
    <property type="molecule type" value="Genomic_DNA"/>
</dbReference>
<comment type="similarity">
    <text evidence="2">Belongs to the pseudouridine synthase RluA family.</text>
</comment>
<evidence type="ECO:0000256" key="1">
    <source>
        <dbReference type="ARBA" id="ARBA00000073"/>
    </source>
</evidence>
<dbReference type="GO" id="GO:0003723">
    <property type="term" value="F:RNA binding"/>
    <property type="evidence" value="ECO:0007669"/>
    <property type="project" value="InterPro"/>
</dbReference>
<dbReference type="Gene3D" id="3.30.2350.10">
    <property type="entry name" value="Pseudouridine synthase"/>
    <property type="match status" value="1"/>
</dbReference>
<evidence type="ECO:0000256" key="3">
    <source>
        <dbReference type="ARBA" id="ARBA00031870"/>
    </source>
</evidence>
<dbReference type="InterPro" id="IPR050188">
    <property type="entry name" value="RluA_PseudoU_synthase"/>
</dbReference>
<protein>
    <recommendedName>
        <fullName evidence="3">RNA pseudouridylate synthase</fullName>
    </recommendedName>
    <alternativeName>
        <fullName evidence="4">RNA-uridine isomerase</fullName>
    </alternativeName>
</protein>
<proteinExistence type="inferred from homology"/>
<name>A0A2V3W4L4_9BACI</name>
<dbReference type="Proteomes" id="UP000247978">
    <property type="component" value="Unassembled WGS sequence"/>
</dbReference>
<dbReference type="PANTHER" id="PTHR21600:SF44">
    <property type="entry name" value="RIBOSOMAL LARGE SUBUNIT PSEUDOURIDINE SYNTHASE D"/>
    <property type="match status" value="1"/>
</dbReference>
<evidence type="ECO:0000313" key="6">
    <source>
        <dbReference type="EMBL" id="PXW89237.1"/>
    </source>
</evidence>
<dbReference type="PANTHER" id="PTHR21600">
    <property type="entry name" value="MITOCHONDRIAL RNA PSEUDOURIDINE SYNTHASE"/>
    <property type="match status" value="1"/>
</dbReference>
<sequence length="233" mass="27111">MNIPILYEDNHLLIVEKPVNIPVQQDRTNDRDLLNLLKEDIKIRYNKRGNVYLSLIHRLDRPVGGAIVFAKTSKAASRMSSLLRKREIHRTYLAVVRGYVKKEEETLEHYLRKNRKVNQVFAVQPHVNDAKQAILHYKVLERKNNLTLLHIKLQTGRSHQIRVQLKAIGHPLYGDQKYGAHVNKVGEQIALWANKLSFIHPVKKETITITSMPNDDGSPWDKWQLVKEIKNEI</sequence>